<dbReference type="AlphaFoldDB" id="A0A7U7G7J3"/>
<dbReference type="EMBL" id="CBTK010000018">
    <property type="protein sequence ID" value="CDH43271.1"/>
    <property type="molecule type" value="Genomic_DNA"/>
</dbReference>
<dbReference type="Proteomes" id="UP000019184">
    <property type="component" value="Unassembled WGS sequence"/>
</dbReference>
<evidence type="ECO:0000313" key="1">
    <source>
        <dbReference type="EMBL" id="CDH43271.1"/>
    </source>
</evidence>
<proteinExistence type="predicted"/>
<evidence type="ECO:0000313" key="2">
    <source>
        <dbReference type="Proteomes" id="UP000019184"/>
    </source>
</evidence>
<accession>A0A7U7G7J3</accession>
<comment type="caution">
    <text evidence="1">The sequence shown here is derived from an EMBL/GenBank/DDBJ whole genome shotgun (WGS) entry which is preliminary data.</text>
</comment>
<protein>
    <submittedName>
        <fullName evidence="1">Uncharacterized protein</fullName>
    </submittedName>
</protein>
<keyword evidence="2" id="KW-1185">Reference proteome</keyword>
<organism evidence="1 2">
    <name type="scientific">Candidatus Contendobacter odensis Run_B_J11</name>
    <dbReference type="NCBI Taxonomy" id="1400861"/>
    <lineage>
        <taxon>Bacteria</taxon>
        <taxon>Pseudomonadati</taxon>
        <taxon>Pseudomonadota</taxon>
        <taxon>Gammaproteobacteria</taxon>
        <taxon>Candidatus Competibacteraceae</taxon>
        <taxon>Candidatus Contendibacter</taxon>
    </lineage>
</organism>
<sequence length="88" mass="9904">MQLRGYRYMKLSELLILIDIISSLFSRVNYMEKGNCMGGMAAAERLTDDTLHPQRNQTAMDNAGILPEFNGLPAETLARFEQHSDGIL</sequence>
<gene>
    <name evidence="1" type="ORF">BN874_1140001</name>
</gene>
<reference evidence="1 2" key="1">
    <citation type="journal article" date="2014" name="ISME J.">
        <title>Candidatus Competibacter-lineage genomes retrieved from metagenomes reveal functional metabolic diversity.</title>
        <authorList>
            <person name="McIlroy S.J."/>
            <person name="Albertsen M."/>
            <person name="Andresen E.K."/>
            <person name="Saunders A.M."/>
            <person name="Kristiansen R."/>
            <person name="Stokholm-Bjerregaard M."/>
            <person name="Nielsen K.L."/>
            <person name="Nielsen P.H."/>
        </authorList>
    </citation>
    <scope>NUCLEOTIDE SEQUENCE [LARGE SCALE GENOMIC DNA]</scope>
    <source>
        <strain evidence="1 2">Run_B_J11</strain>
    </source>
</reference>
<name>A0A7U7G7J3_9GAMM</name>